<dbReference type="GO" id="GO:0003700">
    <property type="term" value="F:DNA-binding transcription factor activity"/>
    <property type="evidence" value="ECO:0007669"/>
    <property type="project" value="InterPro"/>
</dbReference>
<dbReference type="Pfam" id="PF12833">
    <property type="entry name" value="HTH_18"/>
    <property type="match status" value="1"/>
</dbReference>
<accession>A0A1M5TVM7</accession>
<dbReference type="Pfam" id="PF02311">
    <property type="entry name" value="AraC_binding"/>
    <property type="match status" value="1"/>
</dbReference>
<dbReference type="InterPro" id="IPR018060">
    <property type="entry name" value="HTH_AraC"/>
</dbReference>
<dbReference type="EMBL" id="FQXQ01000002">
    <property type="protein sequence ID" value="SHH54865.1"/>
    <property type="molecule type" value="Genomic_DNA"/>
</dbReference>
<dbReference type="InterPro" id="IPR014710">
    <property type="entry name" value="RmlC-like_jellyroll"/>
</dbReference>
<evidence type="ECO:0000256" key="1">
    <source>
        <dbReference type="ARBA" id="ARBA00023015"/>
    </source>
</evidence>
<dbReference type="SUPFAM" id="SSF51215">
    <property type="entry name" value="Regulatory protein AraC"/>
    <property type="match status" value="1"/>
</dbReference>
<evidence type="ECO:0000256" key="3">
    <source>
        <dbReference type="ARBA" id="ARBA00023163"/>
    </source>
</evidence>
<dbReference type="STRING" id="1195760.SAMN05444281_0877"/>
<dbReference type="InterPro" id="IPR009057">
    <property type="entry name" value="Homeodomain-like_sf"/>
</dbReference>
<dbReference type="GO" id="GO:0043565">
    <property type="term" value="F:sequence-specific DNA binding"/>
    <property type="evidence" value="ECO:0007669"/>
    <property type="project" value="InterPro"/>
</dbReference>
<proteinExistence type="predicted"/>
<keyword evidence="2 5" id="KW-0238">DNA-binding</keyword>
<dbReference type="Gene3D" id="1.10.10.60">
    <property type="entry name" value="Homeodomain-like"/>
    <property type="match status" value="1"/>
</dbReference>
<dbReference type="PANTHER" id="PTHR43280:SF32">
    <property type="entry name" value="TRANSCRIPTIONAL REGULATORY PROTEIN"/>
    <property type="match status" value="1"/>
</dbReference>
<dbReference type="OrthoDB" id="1096411at2"/>
<dbReference type="PANTHER" id="PTHR43280">
    <property type="entry name" value="ARAC-FAMILY TRANSCRIPTIONAL REGULATOR"/>
    <property type="match status" value="1"/>
</dbReference>
<gene>
    <name evidence="5" type="ORF">SAMN05444281_0877</name>
</gene>
<dbReference type="PRINTS" id="PR00032">
    <property type="entry name" value="HTHARAC"/>
</dbReference>
<evidence type="ECO:0000313" key="5">
    <source>
        <dbReference type="EMBL" id="SHH54865.1"/>
    </source>
</evidence>
<dbReference type="InterPro" id="IPR037923">
    <property type="entry name" value="HTH-like"/>
</dbReference>
<dbReference type="InterPro" id="IPR020449">
    <property type="entry name" value="Tscrpt_reg_AraC-type_HTH"/>
</dbReference>
<reference evidence="6" key="1">
    <citation type="submission" date="2016-11" db="EMBL/GenBank/DDBJ databases">
        <authorList>
            <person name="Varghese N."/>
            <person name="Submissions S."/>
        </authorList>
    </citation>
    <scope>NUCLEOTIDE SEQUENCE [LARGE SCALE GENOMIC DNA]</scope>
    <source>
        <strain evidence="6">DSM 100572</strain>
    </source>
</reference>
<keyword evidence="1" id="KW-0805">Transcription regulation</keyword>
<dbReference type="SMART" id="SM00342">
    <property type="entry name" value="HTH_ARAC"/>
    <property type="match status" value="1"/>
</dbReference>
<sequence length="283" mass="33168">MKENKIPVQTLLKGEYLKVIRFHKDLDDLSVVPHRHDHYELILVLGGNGQHTINFKKYEISPDKLFFINTGQVHQIDNFDREGWLILFGEEILNRFLQIHPQQNESGLLNSFSSNPYIVLDDTLEKIFLLIVTQIQTELIDAKQDANVLLHYISLFLLHANKAHIQQYPKDQLNPINRKQFLLIKDLVDVHYKDQHQSSFYAEVMNMDIKKVNKICRQSTGMTLFGILQERMLTESKIQLQTSSKSIKEISYDLGFNDPAFFGKFFRKHTGITPLNFREKRRV</sequence>
<dbReference type="Gene3D" id="2.60.120.10">
    <property type="entry name" value="Jelly Rolls"/>
    <property type="match status" value="1"/>
</dbReference>
<evidence type="ECO:0000259" key="4">
    <source>
        <dbReference type="PROSITE" id="PS01124"/>
    </source>
</evidence>
<dbReference type="RefSeq" id="WP_073118702.1">
    <property type="nucleotide sequence ID" value="NZ_BMEN01000002.1"/>
</dbReference>
<keyword evidence="6" id="KW-1185">Reference proteome</keyword>
<evidence type="ECO:0000313" key="6">
    <source>
        <dbReference type="Proteomes" id="UP000184109"/>
    </source>
</evidence>
<dbReference type="Proteomes" id="UP000184109">
    <property type="component" value="Unassembled WGS sequence"/>
</dbReference>
<name>A0A1M5TVM7_9FLAO</name>
<dbReference type="PROSITE" id="PS01124">
    <property type="entry name" value="HTH_ARAC_FAMILY_2"/>
    <property type="match status" value="1"/>
</dbReference>
<dbReference type="SUPFAM" id="SSF46689">
    <property type="entry name" value="Homeodomain-like"/>
    <property type="match status" value="1"/>
</dbReference>
<feature type="domain" description="HTH araC/xylS-type" evidence="4">
    <location>
        <begin position="182"/>
        <end position="280"/>
    </location>
</feature>
<protein>
    <submittedName>
        <fullName evidence="5">AraC-type DNA-binding protein</fullName>
    </submittedName>
</protein>
<keyword evidence="3" id="KW-0804">Transcription</keyword>
<dbReference type="InterPro" id="IPR003313">
    <property type="entry name" value="AraC-bd"/>
</dbReference>
<dbReference type="AlphaFoldDB" id="A0A1M5TVM7"/>
<organism evidence="5 6">
    <name type="scientific">Wenyingzhuangia marina</name>
    <dbReference type="NCBI Taxonomy" id="1195760"/>
    <lineage>
        <taxon>Bacteria</taxon>
        <taxon>Pseudomonadati</taxon>
        <taxon>Bacteroidota</taxon>
        <taxon>Flavobacteriia</taxon>
        <taxon>Flavobacteriales</taxon>
        <taxon>Flavobacteriaceae</taxon>
        <taxon>Wenyingzhuangia</taxon>
    </lineage>
</organism>
<evidence type="ECO:0000256" key="2">
    <source>
        <dbReference type="ARBA" id="ARBA00023125"/>
    </source>
</evidence>